<protein>
    <submittedName>
        <fullName evidence="2">Uncharacterized protein</fullName>
    </submittedName>
</protein>
<dbReference type="AlphaFoldDB" id="A0A2T7EFH4"/>
<dbReference type="EMBL" id="CM009751">
    <property type="protein sequence ID" value="PUZ66571.1"/>
    <property type="molecule type" value="Genomic_DNA"/>
</dbReference>
<proteinExistence type="predicted"/>
<name>A0A2T7EFH4_9POAL</name>
<dbReference type="Proteomes" id="UP000244336">
    <property type="component" value="Chromosome 3"/>
</dbReference>
<feature type="transmembrane region" description="Helical" evidence="1">
    <location>
        <begin position="60"/>
        <end position="80"/>
    </location>
</feature>
<reference evidence="2 3" key="1">
    <citation type="submission" date="2018-04" db="EMBL/GenBank/DDBJ databases">
        <title>WGS assembly of Panicum hallii var. hallii HAL2.</title>
        <authorList>
            <person name="Lovell J."/>
            <person name="Jenkins J."/>
            <person name="Lowry D."/>
            <person name="Mamidi S."/>
            <person name="Sreedasyam A."/>
            <person name="Weng X."/>
            <person name="Barry K."/>
            <person name="Bonette J."/>
            <person name="Campitelli B."/>
            <person name="Daum C."/>
            <person name="Gordon S."/>
            <person name="Gould B."/>
            <person name="Lipzen A."/>
            <person name="MacQueen A."/>
            <person name="Palacio-Mejia J."/>
            <person name="Plott C."/>
            <person name="Shakirov E."/>
            <person name="Shu S."/>
            <person name="Yoshinaga Y."/>
            <person name="Zane M."/>
            <person name="Rokhsar D."/>
            <person name="Grimwood J."/>
            <person name="Schmutz J."/>
            <person name="Juenger T."/>
        </authorList>
    </citation>
    <scope>NUCLEOTIDE SEQUENCE [LARGE SCALE GENOMIC DNA]</scope>
    <source>
        <strain evidence="3">cv. HAL2</strain>
    </source>
</reference>
<accession>A0A2T7EFH4</accession>
<gene>
    <name evidence="2" type="ORF">GQ55_3G327600</name>
</gene>
<sequence>MAMACAIWIGSMLSDALIARSGSPDAASMCGLLGRTILCLSVLCCIYVQILTSFHFNTRLAVLCSDLFGALSSFQFSISFCTCGPRLIKLTFSFRAMI</sequence>
<feature type="transmembrane region" description="Helical" evidence="1">
    <location>
        <begin position="26"/>
        <end position="48"/>
    </location>
</feature>
<organism evidence="2 3">
    <name type="scientific">Panicum hallii var. hallii</name>
    <dbReference type="NCBI Taxonomy" id="1504633"/>
    <lineage>
        <taxon>Eukaryota</taxon>
        <taxon>Viridiplantae</taxon>
        <taxon>Streptophyta</taxon>
        <taxon>Embryophyta</taxon>
        <taxon>Tracheophyta</taxon>
        <taxon>Spermatophyta</taxon>
        <taxon>Magnoliopsida</taxon>
        <taxon>Liliopsida</taxon>
        <taxon>Poales</taxon>
        <taxon>Poaceae</taxon>
        <taxon>PACMAD clade</taxon>
        <taxon>Panicoideae</taxon>
        <taxon>Panicodae</taxon>
        <taxon>Paniceae</taxon>
        <taxon>Panicinae</taxon>
        <taxon>Panicum</taxon>
        <taxon>Panicum sect. Panicum</taxon>
    </lineage>
</organism>
<keyword evidence="1" id="KW-0472">Membrane</keyword>
<keyword evidence="1" id="KW-1133">Transmembrane helix</keyword>
<evidence type="ECO:0000256" key="1">
    <source>
        <dbReference type="SAM" id="Phobius"/>
    </source>
</evidence>
<evidence type="ECO:0000313" key="3">
    <source>
        <dbReference type="Proteomes" id="UP000244336"/>
    </source>
</evidence>
<dbReference type="Gramene" id="PUZ66571">
    <property type="protein sequence ID" value="PUZ66571"/>
    <property type="gene ID" value="GQ55_3G327600"/>
</dbReference>
<keyword evidence="3" id="KW-1185">Reference proteome</keyword>
<evidence type="ECO:0000313" key="2">
    <source>
        <dbReference type="EMBL" id="PUZ66571.1"/>
    </source>
</evidence>
<keyword evidence="1" id="KW-0812">Transmembrane</keyword>